<feature type="compositionally biased region" description="Polar residues" evidence="1">
    <location>
        <begin position="85"/>
        <end position="95"/>
    </location>
</feature>
<gene>
    <name evidence="2" type="ORF">F2Q69_00012366</name>
</gene>
<evidence type="ECO:0000313" key="2">
    <source>
        <dbReference type="EMBL" id="KAF3557950.1"/>
    </source>
</evidence>
<feature type="region of interest" description="Disordered" evidence="1">
    <location>
        <begin position="1"/>
        <end position="22"/>
    </location>
</feature>
<comment type="caution">
    <text evidence="2">The sequence shown here is derived from an EMBL/GenBank/DDBJ whole genome shotgun (WGS) entry which is preliminary data.</text>
</comment>
<sequence>MIEDSLEQHISLPNAEQTTNLETEEDTLYGSEQYGFAETTSANQLHEEDTPHITHVSATEASGNDPLTQTKTVEMPQEVSVPEKSASTSADLNVSNERDVSSDSTSQTTDNIFSSSEIQLGRGHR</sequence>
<evidence type="ECO:0000256" key="1">
    <source>
        <dbReference type="SAM" id="MobiDB-lite"/>
    </source>
</evidence>
<feature type="region of interest" description="Disordered" evidence="1">
    <location>
        <begin position="37"/>
        <end position="125"/>
    </location>
</feature>
<name>A0A8S9R546_BRACR</name>
<dbReference type="Proteomes" id="UP000712600">
    <property type="component" value="Unassembled WGS sequence"/>
</dbReference>
<organism evidence="2 3">
    <name type="scientific">Brassica cretica</name>
    <name type="common">Mustard</name>
    <dbReference type="NCBI Taxonomy" id="69181"/>
    <lineage>
        <taxon>Eukaryota</taxon>
        <taxon>Viridiplantae</taxon>
        <taxon>Streptophyta</taxon>
        <taxon>Embryophyta</taxon>
        <taxon>Tracheophyta</taxon>
        <taxon>Spermatophyta</taxon>
        <taxon>Magnoliopsida</taxon>
        <taxon>eudicotyledons</taxon>
        <taxon>Gunneridae</taxon>
        <taxon>Pentapetalae</taxon>
        <taxon>rosids</taxon>
        <taxon>malvids</taxon>
        <taxon>Brassicales</taxon>
        <taxon>Brassicaceae</taxon>
        <taxon>Brassiceae</taxon>
        <taxon>Brassica</taxon>
    </lineage>
</organism>
<protein>
    <submittedName>
        <fullName evidence="2">Uncharacterized protein</fullName>
    </submittedName>
</protein>
<reference evidence="2" key="1">
    <citation type="submission" date="2019-12" db="EMBL/GenBank/DDBJ databases">
        <title>Genome sequencing and annotation of Brassica cretica.</title>
        <authorList>
            <person name="Studholme D.J."/>
            <person name="Sarris P."/>
        </authorList>
    </citation>
    <scope>NUCLEOTIDE SEQUENCE</scope>
    <source>
        <strain evidence="2">PFS-109/04</strain>
        <tissue evidence="2">Leaf</tissue>
    </source>
</reference>
<accession>A0A8S9R546</accession>
<evidence type="ECO:0000313" key="3">
    <source>
        <dbReference type="Proteomes" id="UP000712600"/>
    </source>
</evidence>
<proteinExistence type="predicted"/>
<feature type="compositionally biased region" description="Polar residues" evidence="1">
    <location>
        <begin position="56"/>
        <end position="72"/>
    </location>
</feature>
<dbReference type="EMBL" id="QGKX02000996">
    <property type="protein sequence ID" value="KAF3557950.1"/>
    <property type="molecule type" value="Genomic_DNA"/>
</dbReference>
<dbReference type="AlphaFoldDB" id="A0A8S9R546"/>